<dbReference type="STRING" id="1385517.N800_05605"/>
<gene>
    <name evidence="1" type="ORF">N800_05605</name>
</gene>
<evidence type="ECO:0000313" key="1">
    <source>
        <dbReference type="EMBL" id="KGM54049.1"/>
    </source>
</evidence>
<dbReference type="EMBL" id="AVPU01000017">
    <property type="protein sequence ID" value="KGM54049.1"/>
    <property type="molecule type" value="Genomic_DNA"/>
</dbReference>
<accession>A0A0A0EU38</accession>
<reference evidence="1 2" key="1">
    <citation type="submission" date="2013-08" db="EMBL/GenBank/DDBJ databases">
        <title>Genome sequencing of Lysobacter.</title>
        <authorList>
            <person name="Zhang S."/>
            <person name="Wang G."/>
        </authorList>
    </citation>
    <scope>NUCLEOTIDE SEQUENCE [LARGE SCALE GENOMIC DNA]</scope>
    <source>
        <strain evidence="1 2">GH1-9</strain>
    </source>
</reference>
<proteinExistence type="predicted"/>
<organism evidence="1 2">
    <name type="scientific">Lysobacter daejeonensis GH1-9</name>
    <dbReference type="NCBI Taxonomy" id="1385517"/>
    <lineage>
        <taxon>Bacteria</taxon>
        <taxon>Pseudomonadati</taxon>
        <taxon>Pseudomonadota</taxon>
        <taxon>Gammaproteobacteria</taxon>
        <taxon>Lysobacterales</taxon>
        <taxon>Lysobacteraceae</taxon>
        <taxon>Aerolutibacter</taxon>
    </lineage>
</organism>
<sequence>MNAIFSAETRAENRRNAERRLVERRMSADRRNADNTTAKLATVTPIRHLHRDRDFGVGYGNSSGYASHGRYTSSWNQPHFRVA</sequence>
<dbReference type="Proteomes" id="UP000029998">
    <property type="component" value="Unassembled WGS sequence"/>
</dbReference>
<dbReference type="RefSeq" id="WP_036137963.1">
    <property type="nucleotide sequence ID" value="NZ_AVPU01000017.1"/>
</dbReference>
<comment type="caution">
    <text evidence="1">The sequence shown here is derived from an EMBL/GenBank/DDBJ whole genome shotgun (WGS) entry which is preliminary data.</text>
</comment>
<protein>
    <submittedName>
        <fullName evidence="1">Uncharacterized protein</fullName>
    </submittedName>
</protein>
<name>A0A0A0EU38_9GAMM</name>
<dbReference type="OrthoDB" id="6026353at2"/>
<dbReference type="AlphaFoldDB" id="A0A0A0EU38"/>
<keyword evidence="2" id="KW-1185">Reference proteome</keyword>
<evidence type="ECO:0000313" key="2">
    <source>
        <dbReference type="Proteomes" id="UP000029998"/>
    </source>
</evidence>